<dbReference type="InterPro" id="IPR002020">
    <property type="entry name" value="Citrate_synthase"/>
</dbReference>
<accession>M0CCZ8</accession>
<dbReference type="GO" id="GO:0006099">
    <property type="term" value="P:tricarboxylic acid cycle"/>
    <property type="evidence" value="ECO:0007669"/>
    <property type="project" value="TreeGrafter"/>
</dbReference>
<evidence type="ECO:0000256" key="1">
    <source>
        <dbReference type="ARBA" id="ARBA00010566"/>
    </source>
</evidence>
<gene>
    <name evidence="3" type="ORF">C475_19193</name>
</gene>
<dbReference type="PANTHER" id="PTHR11739">
    <property type="entry name" value="CITRATE SYNTHASE"/>
    <property type="match status" value="1"/>
</dbReference>
<dbReference type="STRING" id="797114.C475_19193"/>
<dbReference type="EMBL" id="AOIU01000043">
    <property type="protein sequence ID" value="ELZ21115.1"/>
    <property type="molecule type" value="Genomic_DNA"/>
</dbReference>
<dbReference type="PATRIC" id="fig|797114.5.peg.3888"/>
<keyword evidence="2" id="KW-0808">Transferase</keyword>
<dbReference type="PANTHER" id="PTHR11739:SF4">
    <property type="entry name" value="CITRATE SYNTHASE, PEROXISOMAL"/>
    <property type="match status" value="1"/>
</dbReference>
<sequence length="74" mass="8273">MTDQVRHGLEGVLVTESKLSKIDGDAGELWYRGYPIAELARQATFEEVLYLLWNGSVPTRSELASFVDEQSSDP</sequence>
<evidence type="ECO:0000313" key="4">
    <source>
        <dbReference type="Proteomes" id="UP000011626"/>
    </source>
</evidence>
<evidence type="ECO:0000256" key="2">
    <source>
        <dbReference type="ARBA" id="ARBA00022679"/>
    </source>
</evidence>
<dbReference type="OrthoDB" id="21302at2157"/>
<reference evidence="3 4" key="1">
    <citation type="journal article" date="2014" name="PLoS Genet.">
        <title>Phylogenetically driven sequencing of extremely halophilic archaea reveals strategies for static and dynamic osmo-response.</title>
        <authorList>
            <person name="Becker E.A."/>
            <person name="Seitzer P.M."/>
            <person name="Tritt A."/>
            <person name="Larsen D."/>
            <person name="Krusor M."/>
            <person name="Yao A.I."/>
            <person name="Wu D."/>
            <person name="Madern D."/>
            <person name="Eisen J.A."/>
            <person name="Darling A.E."/>
            <person name="Facciotti M.T."/>
        </authorList>
    </citation>
    <scope>NUCLEOTIDE SEQUENCE [LARGE SCALE GENOMIC DNA]</scope>
    <source>
        <strain evidence="3 4">2-9-1</strain>
    </source>
</reference>
<evidence type="ECO:0000313" key="3">
    <source>
        <dbReference type="EMBL" id="ELZ21115.1"/>
    </source>
</evidence>
<proteinExistence type="inferred from homology"/>
<organism evidence="3 4">
    <name type="scientific">Halosimplex carlsbadense 2-9-1</name>
    <dbReference type="NCBI Taxonomy" id="797114"/>
    <lineage>
        <taxon>Archaea</taxon>
        <taxon>Methanobacteriati</taxon>
        <taxon>Methanobacteriota</taxon>
        <taxon>Stenosarchaea group</taxon>
        <taxon>Halobacteria</taxon>
        <taxon>Halobacteriales</taxon>
        <taxon>Haloarculaceae</taxon>
        <taxon>Halosimplex</taxon>
    </lineage>
</organism>
<dbReference type="GO" id="GO:0005975">
    <property type="term" value="P:carbohydrate metabolic process"/>
    <property type="evidence" value="ECO:0007669"/>
    <property type="project" value="TreeGrafter"/>
</dbReference>
<dbReference type="AlphaFoldDB" id="M0CCZ8"/>
<keyword evidence="4" id="KW-1185">Reference proteome</keyword>
<comment type="similarity">
    <text evidence="1">Belongs to the citrate synthase family.</text>
</comment>
<comment type="caution">
    <text evidence="3">The sequence shown here is derived from an EMBL/GenBank/DDBJ whole genome shotgun (WGS) entry which is preliminary data.</text>
</comment>
<protein>
    <submittedName>
        <fullName evidence="3">2-methylcitrate synthase/citrate synthase II</fullName>
    </submittedName>
</protein>
<dbReference type="Proteomes" id="UP000011626">
    <property type="component" value="Unassembled WGS sequence"/>
</dbReference>
<dbReference type="SUPFAM" id="SSF48256">
    <property type="entry name" value="Citrate synthase"/>
    <property type="match status" value="1"/>
</dbReference>
<name>M0CCZ8_9EURY</name>
<dbReference type="eggNOG" id="arCOG04237">
    <property type="taxonomic scope" value="Archaea"/>
</dbReference>
<dbReference type="GO" id="GO:0005829">
    <property type="term" value="C:cytosol"/>
    <property type="evidence" value="ECO:0007669"/>
    <property type="project" value="TreeGrafter"/>
</dbReference>
<dbReference type="Pfam" id="PF00285">
    <property type="entry name" value="Citrate_synt"/>
    <property type="match status" value="1"/>
</dbReference>
<dbReference type="GO" id="GO:0046912">
    <property type="term" value="F:acyltransferase activity, acyl groups converted into alkyl on transfer"/>
    <property type="evidence" value="ECO:0007669"/>
    <property type="project" value="InterPro"/>
</dbReference>
<dbReference type="InterPro" id="IPR036969">
    <property type="entry name" value="Citrate_synthase_sf"/>
</dbReference>
<dbReference type="Gene3D" id="1.10.580.10">
    <property type="entry name" value="Citrate Synthase, domain 1"/>
    <property type="match status" value="1"/>
</dbReference>
<dbReference type="InterPro" id="IPR016142">
    <property type="entry name" value="Citrate_synth-like_lrg_a-sub"/>
</dbReference>